<protein>
    <submittedName>
        <fullName evidence="1">Uncharacterized protein</fullName>
    </submittedName>
</protein>
<accession>A0AAV4I263</accession>
<proteinExistence type="predicted"/>
<dbReference type="EMBL" id="BMAT01012979">
    <property type="protein sequence ID" value="GFS03086.1"/>
    <property type="molecule type" value="Genomic_DNA"/>
</dbReference>
<name>A0AAV4I263_9GAST</name>
<organism evidence="1 2">
    <name type="scientific">Elysia marginata</name>
    <dbReference type="NCBI Taxonomy" id="1093978"/>
    <lineage>
        <taxon>Eukaryota</taxon>
        <taxon>Metazoa</taxon>
        <taxon>Spiralia</taxon>
        <taxon>Lophotrochozoa</taxon>
        <taxon>Mollusca</taxon>
        <taxon>Gastropoda</taxon>
        <taxon>Heterobranchia</taxon>
        <taxon>Euthyneura</taxon>
        <taxon>Panpulmonata</taxon>
        <taxon>Sacoglossa</taxon>
        <taxon>Placobranchoidea</taxon>
        <taxon>Plakobranchidae</taxon>
        <taxon>Elysia</taxon>
    </lineage>
</organism>
<gene>
    <name evidence="1" type="ORF">ElyMa_006461000</name>
</gene>
<reference evidence="1 2" key="1">
    <citation type="journal article" date="2021" name="Elife">
        <title>Chloroplast acquisition without the gene transfer in kleptoplastic sea slugs, Plakobranchus ocellatus.</title>
        <authorList>
            <person name="Maeda T."/>
            <person name="Takahashi S."/>
            <person name="Yoshida T."/>
            <person name="Shimamura S."/>
            <person name="Takaki Y."/>
            <person name="Nagai Y."/>
            <person name="Toyoda A."/>
            <person name="Suzuki Y."/>
            <person name="Arimoto A."/>
            <person name="Ishii H."/>
            <person name="Satoh N."/>
            <person name="Nishiyama T."/>
            <person name="Hasebe M."/>
            <person name="Maruyama T."/>
            <person name="Minagawa J."/>
            <person name="Obokata J."/>
            <person name="Shigenobu S."/>
        </authorList>
    </citation>
    <scope>NUCLEOTIDE SEQUENCE [LARGE SCALE GENOMIC DNA]</scope>
</reference>
<feature type="non-terminal residue" evidence="1">
    <location>
        <position position="1"/>
    </location>
</feature>
<keyword evidence="2" id="KW-1185">Reference proteome</keyword>
<evidence type="ECO:0000313" key="1">
    <source>
        <dbReference type="EMBL" id="GFS03086.1"/>
    </source>
</evidence>
<dbReference type="Proteomes" id="UP000762676">
    <property type="component" value="Unassembled WGS sequence"/>
</dbReference>
<dbReference type="AlphaFoldDB" id="A0AAV4I263"/>
<comment type="caution">
    <text evidence="1">The sequence shown here is derived from an EMBL/GenBank/DDBJ whole genome shotgun (WGS) entry which is preliminary data.</text>
</comment>
<evidence type="ECO:0000313" key="2">
    <source>
        <dbReference type="Proteomes" id="UP000762676"/>
    </source>
</evidence>
<sequence>NEIKTELRPGVLGNLLMSLPDGTPAKKVTEWLCADVIPVACSIDPQAVVSTV</sequence>